<accession>A0A1F6D1N7</accession>
<sequence>MINGKPVYYEYDEYQDALFVTFEKEPPLSYYEEPENGILIRREAETDRIVGYTVRNVSLKVCQQYASILSTP</sequence>
<dbReference type="AlphaFoldDB" id="A0A1F6D1N7"/>
<name>A0A1F6D1N7_HANXR</name>
<proteinExistence type="predicted"/>
<gene>
    <name evidence="1" type="ORF">A3F84_08310</name>
</gene>
<dbReference type="EMBL" id="MFKF01000088">
    <property type="protein sequence ID" value="OGG55211.1"/>
    <property type="molecule type" value="Genomic_DNA"/>
</dbReference>
<dbReference type="Proteomes" id="UP000178606">
    <property type="component" value="Unassembled WGS sequence"/>
</dbReference>
<evidence type="ECO:0000313" key="2">
    <source>
        <dbReference type="Proteomes" id="UP000178606"/>
    </source>
</evidence>
<organism evidence="1 2">
    <name type="scientific">Handelsmanbacteria sp. (strain RIFCSPLOWO2_12_FULL_64_10)</name>
    <dbReference type="NCBI Taxonomy" id="1817868"/>
    <lineage>
        <taxon>Bacteria</taxon>
        <taxon>Candidatus Handelsmaniibacteriota</taxon>
    </lineage>
</organism>
<evidence type="ECO:0008006" key="3">
    <source>
        <dbReference type="Google" id="ProtNLM"/>
    </source>
</evidence>
<protein>
    <recommendedName>
        <fullName evidence="3">DUF2283 domain-containing protein</fullName>
    </recommendedName>
</protein>
<reference evidence="1 2" key="1">
    <citation type="journal article" date="2016" name="Nat. Commun.">
        <title>Thousands of microbial genomes shed light on interconnected biogeochemical processes in an aquifer system.</title>
        <authorList>
            <person name="Anantharaman K."/>
            <person name="Brown C.T."/>
            <person name="Hug L.A."/>
            <person name="Sharon I."/>
            <person name="Castelle C.J."/>
            <person name="Probst A.J."/>
            <person name="Thomas B.C."/>
            <person name="Singh A."/>
            <person name="Wilkins M.J."/>
            <person name="Karaoz U."/>
            <person name="Brodie E.L."/>
            <person name="Williams K.H."/>
            <person name="Hubbard S.S."/>
            <person name="Banfield J.F."/>
        </authorList>
    </citation>
    <scope>NUCLEOTIDE SEQUENCE [LARGE SCALE GENOMIC DNA]</scope>
    <source>
        <strain evidence="2">RIFCSPLOWO2_12_FULL_64_10</strain>
    </source>
</reference>
<comment type="caution">
    <text evidence="1">The sequence shown here is derived from an EMBL/GenBank/DDBJ whole genome shotgun (WGS) entry which is preliminary data.</text>
</comment>
<evidence type="ECO:0000313" key="1">
    <source>
        <dbReference type="EMBL" id="OGG55211.1"/>
    </source>
</evidence>